<name>A0AAU7E273_9POXV</name>
<accession>A0AAU7E273</accession>
<protein>
    <submittedName>
        <fullName evidence="1">Concanavalin-like</fullName>
    </submittedName>
</protein>
<sequence length="285" mass="31204">MYRAVCNVAKPACAIADSLLGDTDSDVDMSDECARALTAMINHCLGEDAVHEITDTCLVHLRYGDTSKPYFLTSAVDDDDDTFTVQNSAVLERTAAFFVVCLSGDLEVNFASERGELRARISIGEAFLLDADATHSLTSQCAEVKLLVVRMLTTTLMVHRPNCVVSGSPAVYERCAGTCFARYRVVKGNLIVRDLVLVNRLIFDTWTLEVEPAVHLNQVLAPLKLVNAPLLAQVPDAYASKACVMDICACDSEEVFEHIPRRLVVGAVEDAYVAYSVQTLYGVWQ</sequence>
<proteinExistence type="predicted"/>
<evidence type="ECO:0000313" key="1">
    <source>
        <dbReference type="EMBL" id="XBH23867.1"/>
    </source>
</evidence>
<reference evidence="1" key="2">
    <citation type="submission" date="2024-02" db="EMBL/GenBank/DDBJ databases">
        <authorList>
            <person name="Hu B."/>
        </authorList>
    </citation>
    <scope>NUCLEOTIDE SEQUENCE</scope>
    <source>
        <strain evidence="1">1A/Uganda/UGR70/2019</strain>
    </source>
</reference>
<organism evidence="1">
    <name type="scientific">Rousettus bat poxvirus</name>
    <dbReference type="NCBI Taxonomy" id="3141933"/>
    <lineage>
        <taxon>Viruses</taxon>
        <taxon>Varidnaviria</taxon>
        <taxon>Bamfordvirae</taxon>
        <taxon>Nucleocytoviricota</taxon>
        <taxon>Pokkesviricetes</taxon>
        <taxon>Chitovirales</taxon>
        <taxon>Poxviridae</taxon>
    </lineage>
</organism>
<reference evidence="1" key="1">
    <citation type="journal article" date="2024" name="Microbiome">
        <title>Substantial viral diversity in bats and rodents from East Africa: insights into evolution, recombination, and cocirculation.</title>
        <authorList>
            <person name="Wang D."/>
            <person name="Yang X."/>
            <person name="Ren Z."/>
            <person name="Hu B."/>
            <person name="Zhao H."/>
            <person name="Yang K."/>
            <person name="Shi P."/>
            <person name="Zhang Z."/>
            <person name="Feng Q."/>
            <person name="Nawenja C.V."/>
            <person name="Obanda V."/>
            <person name="Robert K."/>
            <person name="Nalikka B."/>
            <person name="Waruhiu C.N."/>
            <person name="Ochola G.O."/>
            <person name="Onyuok S.O."/>
            <person name="Ochieng H."/>
            <person name="Li B."/>
            <person name="Zhu Y."/>
            <person name="Si H."/>
            <person name="Yin J."/>
            <person name="Kristiansen K."/>
            <person name="Jin X."/>
            <person name="Xu X."/>
            <person name="Xiao M."/>
            <person name="Agwanda B."/>
            <person name="Ommeh S."/>
            <person name="Li J."/>
            <person name="Shi Z.L."/>
        </authorList>
    </citation>
    <scope>NUCLEOTIDE SEQUENCE</scope>
    <source>
        <strain evidence="1">1A/Uganda/UGR70/2019</strain>
    </source>
</reference>
<dbReference type="EMBL" id="PP711852">
    <property type="protein sequence ID" value="XBH23867.1"/>
    <property type="molecule type" value="Genomic_DNA"/>
</dbReference>